<sequence length="217" mass="23613">MIYLGWGRRDISTFLMYLYCLFMTLAAAAAGKEALRANQTAGQPNSQTPARANATAQNSTFPPATVHIPALLKPSDLSETVRIETCNNQVMFCDNVCGVEKGKAKVNECDTNSFQWSCQCDNGIQPNTTAYTFPVEFVVCTEQLRECQNKCSANSECSHACTFARNCTAKDKNDGKPLQQEPFTAASPSIFNGSSQPGFLAANCLVAFAYLLLMSNL</sequence>
<accession>A0ACC2SXA2</accession>
<dbReference type="Proteomes" id="UP001165960">
    <property type="component" value="Unassembled WGS sequence"/>
</dbReference>
<organism evidence="1 2">
    <name type="scientific">Entomophthora muscae</name>
    <dbReference type="NCBI Taxonomy" id="34485"/>
    <lineage>
        <taxon>Eukaryota</taxon>
        <taxon>Fungi</taxon>
        <taxon>Fungi incertae sedis</taxon>
        <taxon>Zoopagomycota</taxon>
        <taxon>Entomophthoromycotina</taxon>
        <taxon>Entomophthoromycetes</taxon>
        <taxon>Entomophthorales</taxon>
        <taxon>Entomophthoraceae</taxon>
        <taxon>Entomophthora</taxon>
    </lineage>
</organism>
<evidence type="ECO:0000313" key="2">
    <source>
        <dbReference type="Proteomes" id="UP001165960"/>
    </source>
</evidence>
<protein>
    <submittedName>
        <fullName evidence="1">Uncharacterized protein</fullName>
    </submittedName>
</protein>
<evidence type="ECO:0000313" key="1">
    <source>
        <dbReference type="EMBL" id="KAJ9067024.1"/>
    </source>
</evidence>
<comment type="caution">
    <text evidence="1">The sequence shown here is derived from an EMBL/GenBank/DDBJ whole genome shotgun (WGS) entry which is preliminary data.</text>
</comment>
<dbReference type="EMBL" id="QTSX02004269">
    <property type="protein sequence ID" value="KAJ9067024.1"/>
    <property type="molecule type" value="Genomic_DNA"/>
</dbReference>
<proteinExistence type="predicted"/>
<reference evidence="1" key="1">
    <citation type="submission" date="2022-04" db="EMBL/GenBank/DDBJ databases">
        <title>Genome of the entomopathogenic fungus Entomophthora muscae.</title>
        <authorList>
            <person name="Elya C."/>
            <person name="Lovett B.R."/>
            <person name="Lee E."/>
            <person name="Macias A.M."/>
            <person name="Hajek A.E."/>
            <person name="De Bivort B.L."/>
            <person name="Kasson M.T."/>
            <person name="De Fine Licht H.H."/>
            <person name="Stajich J.E."/>
        </authorList>
    </citation>
    <scope>NUCLEOTIDE SEQUENCE</scope>
    <source>
        <strain evidence="1">Berkeley</strain>
    </source>
</reference>
<gene>
    <name evidence="1" type="ORF">DSO57_1003729</name>
</gene>
<keyword evidence="2" id="KW-1185">Reference proteome</keyword>
<name>A0ACC2SXA2_9FUNG</name>